<name>A0AAD6RMH1_9ROSI</name>
<dbReference type="AlphaFoldDB" id="A0AAD6RMH1"/>
<dbReference type="EMBL" id="JAQIZT010000001">
    <property type="protein sequence ID" value="KAJ7011728.1"/>
    <property type="molecule type" value="Genomic_DNA"/>
</dbReference>
<reference evidence="1 2" key="1">
    <citation type="journal article" date="2023" name="Mol. Ecol. Resour.">
        <title>Chromosome-level genome assembly of a triploid poplar Populus alba 'Berolinensis'.</title>
        <authorList>
            <person name="Chen S."/>
            <person name="Yu Y."/>
            <person name="Wang X."/>
            <person name="Wang S."/>
            <person name="Zhang T."/>
            <person name="Zhou Y."/>
            <person name="He R."/>
            <person name="Meng N."/>
            <person name="Wang Y."/>
            <person name="Liu W."/>
            <person name="Liu Z."/>
            <person name="Liu J."/>
            <person name="Guo Q."/>
            <person name="Huang H."/>
            <person name="Sederoff R.R."/>
            <person name="Wang G."/>
            <person name="Qu G."/>
            <person name="Chen S."/>
        </authorList>
    </citation>
    <scope>NUCLEOTIDE SEQUENCE [LARGE SCALE GENOMIC DNA]</scope>
    <source>
        <strain evidence="1">SC-2020</strain>
    </source>
</reference>
<sequence>MKDLSSRRYNRSQLQTAMKADLVVAESAVCASWIVCMESSSKRPRPQNCHFFFCLQNFYLVHELIGQYHDTICGHAFQTKLINALPVFLLKEINLLGGLWKMNKNNLISGRLSFIE</sequence>
<gene>
    <name evidence="1" type="ORF">NC653_001977</name>
</gene>
<accession>A0AAD6RMH1</accession>
<proteinExistence type="predicted"/>
<evidence type="ECO:0000313" key="1">
    <source>
        <dbReference type="EMBL" id="KAJ7011728.1"/>
    </source>
</evidence>
<protein>
    <submittedName>
        <fullName evidence="1">Uncharacterized protein</fullName>
    </submittedName>
</protein>
<comment type="caution">
    <text evidence="1">The sequence shown here is derived from an EMBL/GenBank/DDBJ whole genome shotgun (WGS) entry which is preliminary data.</text>
</comment>
<keyword evidence="2" id="KW-1185">Reference proteome</keyword>
<organism evidence="1 2">
    <name type="scientific">Populus alba x Populus x berolinensis</name>
    <dbReference type="NCBI Taxonomy" id="444605"/>
    <lineage>
        <taxon>Eukaryota</taxon>
        <taxon>Viridiplantae</taxon>
        <taxon>Streptophyta</taxon>
        <taxon>Embryophyta</taxon>
        <taxon>Tracheophyta</taxon>
        <taxon>Spermatophyta</taxon>
        <taxon>Magnoliopsida</taxon>
        <taxon>eudicotyledons</taxon>
        <taxon>Gunneridae</taxon>
        <taxon>Pentapetalae</taxon>
        <taxon>rosids</taxon>
        <taxon>fabids</taxon>
        <taxon>Malpighiales</taxon>
        <taxon>Salicaceae</taxon>
        <taxon>Saliceae</taxon>
        <taxon>Populus</taxon>
    </lineage>
</organism>
<dbReference type="Proteomes" id="UP001164929">
    <property type="component" value="Chromosome 1"/>
</dbReference>
<evidence type="ECO:0000313" key="2">
    <source>
        <dbReference type="Proteomes" id="UP001164929"/>
    </source>
</evidence>